<evidence type="ECO:0000256" key="1">
    <source>
        <dbReference type="SAM" id="Coils"/>
    </source>
</evidence>
<feature type="coiled-coil region" evidence="1">
    <location>
        <begin position="115"/>
        <end position="215"/>
    </location>
</feature>
<name>A0AAV5SV76_9BILA</name>
<organism evidence="3 4">
    <name type="scientific">Pristionchus entomophagus</name>
    <dbReference type="NCBI Taxonomy" id="358040"/>
    <lineage>
        <taxon>Eukaryota</taxon>
        <taxon>Metazoa</taxon>
        <taxon>Ecdysozoa</taxon>
        <taxon>Nematoda</taxon>
        <taxon>Chromadorea</taxon>
        <taxon>Rhabditida</taxon>
        <taxon>Rhabditina</taxon>
        <taxon>Diplogasteromorpha</taxon>
        <taxon>Diplogasteroidea</taxon>
        <taxon>Neodiplogasteridae</taxon>
        <taxon>Pristionchus</taxon>
    </lineage>
</organism>
<evidence type="ECO:0000313" key="4">
    <source>
        <dbReference type="Proteomes" id="UP001432027"/>
    </source>
</evidence>
<comment type="caution">
    <text evidence="3">The sequence shown here is derived from an EMBL/GenBank/DDBJ whole genome shotgun (WGS) entry which is preliminary data.</text>
</comment>
<sequence>MPLSLAPLQAIKEWRRKSSDVYNSSNDAFHSLMTRSLETMELLHSQTPNPILIQRALANLESERKTSLRFEDSNADDSRFVAFGFIESLHFTLHHLTEKFESSQDHNESVLSPKIAELQEHVRKLESINQDTSRAAREAQLRAENAESILASKRELIDGAEKRKKVLEEMTKKFAESSSQLEESNRKTENALTMINELMQEKEALKTENAKMRSELPIVGGGNLREDNTLNEREGEAQYVSPIEDSMDALSTEPMCTKSFPLKPKEEQVELEEEPIDISPLLPLGDTQPLIDSSLLINGPNGMVKVEDDSVSQLLFYPVNDPIEREEEKGNDINRNGDPLKLIRTNLVLYSFQRNELDRLKQLQDQTSMPVEETEMMPHSDLIGEAMPLMEQGSSETAEAKKRRRSSKTSKPVNSTKSTEDSDENAGPSVKKARSESKKDSDIKRRSNKGEPELASKTPQCVMCEKYPTSTRGYADHLRYQHKSTLKKTGIFLICSCGVEDLSGRSDLKHGNGCDRRRFSLHKLNKK</sequence>
<feature type="compositionally biased region" description="Basic and acidic residues" evidence="2">
    <location>
        <begin position="433"/>
        <end position="454"/>
    </location>
</feature>
<keyword evidence="1" id="KW-0175">Coiled coil</keyword>
<dbReference type="AlphaFoldDB" id="A0AAV5SV76"/>
<evidence type="ECO:0000313" key="3">
    <source>
        <dbReference type="EMBL" id="GMS83421.1"/>
    </source>
</evidence>
<feature type="region of interest" description="Disordered" evidence="2">
    <location>
        <begin position="392"/>
        <end position="457"/>
    </location>
</feature>
<proteinExistence type="predicted"/>
<accession>A0AAV5SV76</accession>
<gene>
    <name evidence="3" type="ORF">PENTCL1PPCAC_5596</name>
</gene>
<dbReference type="Proteomes" id="UP001432027">
    <property type="component" value="Unassembled WGS sequence"/>
</dbReference>
<keyword evidence="4" id="KW-1185">Reference proteome</keyword>
<evidence type="ECO:0000256" key="2">
    <source>
        <dbReference type="SAM" id="MobiDB-lite"/>
    </source>
</evidence>
<reference evidence="3" key="1">
    <citation type="submission" date="2023-10" db="EMBL/GenBank/DDBJ databases">
        <title>Genome assembly of Pristionchus species.</title>
        <authorList>
            <person name="Yoshida K."/>
            <person name="Sommer R.J."/>
        </authorList>
    </citation>
    <scope>NUCLEOTIDE SEQUENCE</scope>
    <source>
        <strain evidence="3">RS0144</strain>
    </source>
</reference>
<dbReference type="EMBL" id="BTSX01000002">
    <property type="protein sequence ID" value="GMS83421.1"/>
    <property type="molecule type" value="Genomic_DNA"/>
</dbReference>
<protein>
    <submittedName>
        <fullName evidence="3">Uncharacterized protein</fullName>
    </submittedName>
</protein>